<keyword evidence="5" id="KW-0378">Hydrolase</keyword>
<accession>A0A6A7B640</accession>
<feature type="region of interest" description="Disordered" evidence="2">
    <location>
        <begin position="606"/>
        <end position="655"/>
    </location>
</feature>
<dbReference type="EMBL" id="MU006304">
    <property type="protein sequence ID" value="KAF2850951.1"/>
    <property type="molecule type" value="Genomic_DNA"/>
</dbReference>
<evidence type="ECO:0000259" key="4">
    <source>
        <dbReference type="PROSITE" id="PS51767"/>
    </source>
</evidence>
<keyword evidence="3" id="KW-0812">Transmembrane</keyword>
<feature type="domain" description="Peptidase A1" evidence="4">
    <location>
        <begin position="30"/>
        <end position="390"/>
    </location>
</feature>
<feature type="region of interest" description="Disordered" evidence="2">
    <location>
        <begin position="1"/>
        <end position="22"/>
    </location>
</feature>
<feature type="compositionally biased region" description="Low complexity" evidence="2">
    <location>
        <begin position="526"/>
        <end position="541"/>
    </location>
</feature>
<feature type="transmembrane region" description="Helical" evidence="3">
    <location>
        <begin position="427"/>
        <end position="449"/>
    </location>
</feature>
<keyword evidence="3" id="KW-0472">Membrane</keyword>
<dbReference type="InterPro" id="IPR033121">
    <property type="entry name" value="PEPTIDASE_A1"/>
</dbReference>
<dbReference type="PRINTS" id="PR00792">
    <property type="entry name" value="PEPSIN"/>
</dbReference>
<dbReference type="OrthoDB" id="4074350at2759"/>
<proteinExistence type="inferred from homology"/>
<dbReference type="SUPFAM" id="SSF50630">
    <property type="entry name" value="Acid proteases"/>
    <property type="match status" value="1"/>
</dbReference>
<protein>
    <submittedName>
        <fullName evidence="5">Acid protease</fullName>
    </submittedName>
</protein>
<dbReference type="InterPro" id="IPR001461">
    <property type="entry name" value="Aspartic_peptidase_A1"/>
</dbReference>
<reference evidence="5" key="1">
    <citation type="submission" date="2020-01" db="EMBL/GenBank/DDBJ databases">
        <authorList>
            <consortium name="DOE Joint Genome Institute"/>
            <person name="Haridas S."/>
            <person name="Albert R."/>
            <person name="Binder M."/>
            <person name="Bloem J."/>
            <person name="Labutti K."/>
            <person name="Salamov A."/>
            <person name="Andreopoulos B."/>
            <person name="Baker S.E."/>
            <person name="Barry K."/>
            <person name="Bills G."/>
            <person name="Bluhm B.H."/>
            <person name="Cannon C."/>
            <person name="Castanera R."/>
            <person name="Culley D.E."/>
            <person name="Daum C."/>
            <person name="Ezra D."/>
            <person name="Gonzalez J.B."/>
            <person name="Henrissat B."/>
            <person name="Kuo A."/>
            <person name="Liang C."/>
            <person name="Lipzen A."/>
            <person name="Lutzoni F."/>
            <person name="Magnuson J."/>
            <person name="Mondo S."/>
            <person name="Nolan M."/>
            <person name="Ohm R."/>
            <person name="Pangilinan J."/>
            <person name="Park H.-J."/>
            <person name="Ramirez L."/>
            <person name="Alfaro M."/>
            <person name="Sun H."/>
            <person name="Tritt A."/>
            <person name="Yoshinaga Y."/>
            <person name="Zwiers L.-H."/>
            <person name="Turgeon B.G."/>
            <person name="Goodwin S.B."/>
            <person name="Spatafora J.W."/>
            <person name="Crous P.W."/>
            <person name="Grigoriev I.V."/>
        </authorList>
    </citation>
    <scope>NUCLEOTIDE SEQUENCE</scope>
    <source>
        <strain evidence="5">IPT5</strain>
    </source>
</reference>
<evidence type="ECO:0000313" key="5">
    <source>
        <dbReference type="EMBL" id="KAF2850951.1"/>
    </source>
</evidence>
<evidence type="ECO:0000256" key="1">
    <source>
        <dbReference type="ARBA" id="ARBA00007447"/>
    </source>
</evidence>
<organism evidence="5 6">
    <name type="scientific">Plenodomus tracheiphilus IPT5</name>
    <dbReference type="NCBI Taxonomy" id="1408161"/>
    <lineage>
        <taxon>Eukaryota</taxon>
        <taxon>Fungi</taxon>
        <taxon>Dikarya</taxon>
        <taxon>Ascomycota</taxon>
        <taxon>Pezizomycotina</taxon>
        <taxon>Dothideomycetes</taxon>
        <taxon>Pleosporomycetidae</taxon>
        <taxon>Pleosporales</taxon>
        <taxon>Pleosporineae</taxon>
        <taxon>Leptosphaeriaceae</taxon>
        <taxon>Plenodomus</taxon>
    </lineage>
</organism>
<evidence type="ECO:0000256" key="2">
    <source>
        <dbReference type="SAM" id="MobiDB-lite"/>
    </source>
</evidence>
<dbReference type="GO" id="GO:0004190">
    <property type="term" value="F:aspartic-type endopeptidase activity"/>
    <property type="evidence" value="ECO:0007669"/>
    <property type="project" value="InterPro"/>
</dbReference>
<sequence>MRLAARDTEAPQPYVVPPSQQFDGNDGSWSTFVVSVGTPGQDFRVLPSTKGSVTYLIAPEGCLRGIDPAGCPESRGAEVFNSAQNIGFQTNVSSTWSAIGQYDVNLEEALNYTSAGLFGFDRVQLGTASISTSLNLDHQVVAGIADPDYYMGVLPLGTTDSSFSSLSQSVDSLMSQLRNASKIPSLSYAYTAGAPYRLKSVFGSLILGGYDSTRFTTNNNNNNNFSFTFSTDPSKLLTVGVDSIMATNTLQGTFSLTSGAHFSVIDSTVPHLWLPEDVCNQFEAAFGLTYDPQTDLYLVNDTIHQQLRTNNPTITLKLVNSLTGSSTNYTNIELPYGAFDLQASYPYYQNATNYFPIRRAANSTQYVLGRTLLQESYLIVDYERANFSLAQAAWPDPLPASNIITINPPPSQGSSASSSSSTLSTGAIIGIAIGASFLILLALLAVFLYRRRRRRINNLQNTKQYELAGAQISQSTVAPSTATNTPNPYSSSTNNNINTNNAMTTPLKAPSPPQELSGTPLTELASPTSSSFTTPPMTTTTLGTLDAHGFPQDRKAFTSVNDEPAELHAESRTPVTPRWQEVTLENLPLPLPAVVGSPPPRYPGLAQGFERQGEGEGEGEGEGDGSMSVSAVHSFDNRDGSTTSTTNTGVARGLGHGYNNAGRDITTTHHQEDLRSAIFGDWAGVKMTAAAALGFKGKWSG</sequence>
<feature type="compositionally biased region" description="Polar residues" evidence="2">
    <location>
        <begin position="640"/>
        <end position="649"/>
    </location>
</feature>
<keyword evidence="6" id="KW-1185">Reference proteome</keyword>
<dbReference type="InterPro" id="IPR021109">
    <property type="entry name" value="Peptidase_aspartic_dom_sf"/>
</dbReference>
<keyword evidence="3" id="KW-1133">Transmembrane helix</keyword>
<gene>
    <name evidence="5" type="ORF">T440DRAFT_478842</name>
</gene>
<dbReference type="Pfam" id="PF00026">
    <property type="entry name" value="Asp"/>
    <property type="match status" value="1"/>
</dbReference>
<evidence type="ECO:0000313" key="6">
    <source>
        <dbReference type="Proteomes" id="UP000799423"/>
    </source>
</evidence>
<feature type="compositionally biased region" description="Low complexity" evidence="2">
    <location>
        <begin position="475"/>
        <end position="506"/>
    </location>
</feature>
<dbReference type="GO" id="GO:0006508">
    <property type="term" value="P:proteolysis"/>
    <property type="evidence" value="ECO:0007669"/>
    <property type="project" value="UniProtKB-KW"/>
</dbReference>
<dbReference type="Gene3D" id="2.40.70.10">
    <property type="entry name" value="Acid Proteases"/>
    <property type="match status" value="2"/>
</dbReference>
<name>A0A6A7B640_9PLEO</name>
<dbReference type="Proteomes" id="UP000799423">
    <property type="component" value="Unassembled WGS sequence"/>
</dbReference>
<feature type="region of interest" description="Disordered" evidence="2">
    <location>
        <begin position="471"/>
        <end position="549"/>
    </location>
</feature>
<evidence type="ECO:0000256" key="3">
    <source>
        <dbReference type="SAM" id="Phobius"/>
    </source>
</evidence>
<dbReference type="AlphaFoldDB" id="A0A6A7B640"/>
<comment type="similarity">
    <text evidence="1">Belongs to the peptidase A1 family.</text>
</comment>
<dbReference type="PROSITE" id="PS51767">
    <property type="entry name" value="PEPTIDASE_A1"/>
    <property type="match status" value="1"/>
</dbReference>
<keyword evidence="5" id="KW-0645">Protease</keyword>